<proteinExistence type="inferred from homology"/>
<evidence type="ECO:0000313" key="3">
    <source>
        <dbReference type="EnsemblMetazoa" id="Aqu2.1.42732_001"/>
    </source>
</evidence>
<dbReference type="EnsemblMetazoa" id="XM_003383030.2">
    <property type="protein sequence ID" value="XP_003383078.1"/>
    <property type="gene ID" value="LOC100632989"/>
</dbReference>
<dbReference type="GO" id="GO:0016798">
    <property type="term" value="F:hydrolase activity, acting on glycosyl bonds"/>
    <property type="evidence" value="ECO:0007669"/>
    <property type="project" value="InterPro"/>
</dbReference>
<reference evidence="3" key="2">
    <citation type="submission" date="2017-05" db="UniProtKB">
        <authorList>
            <consortium name="EnsemblMetazoa"/>
        </authorList>
    </citation>
    <scope>IDENTIFICATION</scope>
</reference>
<feature type="signal peptide" evidence="2">
    <location>
        <begin position="1"/>
        <end position="19"/>
    </location>
</feature>
<dbReference type="GO" id="GO:0031012">
    <property type="term" value="C:extracellular matrix"/>
    <property type="evidence" value="ECO:0007669"/>
    <property type="project" value="TreeGrafter"/>
</dbReference>
<dbReference type="AlphaFoldDB" id="A0A1X7VRL3"/>
<comment type="similarity">
    <text evidence="1">Belongs to the glycosyl hydrolase 79 family.</text>
</comment>
<dbReference type="GO" id="GO:0016020">
    <property type="term" value="C:membrane"/>
    <property type="evidence" value="ECO:0007669"/>
    <property type="project" value="InterPro"/>
</dbReference>
<dbReference type="Gene3D" id="3.20.20.80">
    <property type="entry name" value="Glycosidases"/>
    <property type="match status" value="1"/>
</dbReference>
<dbReference type="Pfam" id="PF03662">
    <property type="entry name" value="Glyco_hydro_79n"/>
    <property type="match status" value="1"/>
</dbReference>
<name>A0A1X7VRL3_AMPQE</name>
<feature type="chain" id="PRO_5010888641" description="Heparanase" evidence="2">
    <location>
        <begin position="20"/>
        <end position="500"/>
    </location>
</feature>
<organism evidence="3">
    <name type="scientific">Amphimedon queenslandica</name>
    <name type="common">Sponge</name>
    <dbReference type="NCBI Taxonomy" id="400682"/>
    <lineage>
        <taxon>Eukaryota</taxon>
        <taxon>Metazoa</taxon>
        <taxon>Porifera</taxon>
        <taxon>Demospongiae</taxon>
        <taxon>Heteroscleromorpha</taxon>
        <taxon>Haplosclerida</taxon>
        <taxon>Niphatidae</taxon>
        <taxon>Amphimedon</taxon>
    </lineage>
</organism>
<dbReference type="GO" id="GO:0005615">
    <property type="term" value="C:extracellular space"/>
    <property type="evidence" value="ECO:0007669"/>
    <property type="project" value="TreeGrafter"/>
</dbReference>
<dbReference type="PANTHER" id="PTHR46145">
    <property type="entry name" value="HEPARANASE"/>
    <property type="match status" value="1"/>
</dbReference>
<dbReference type="Proteomes" id="UP000007879">
    <property type="component" value="Unassembled WGS sequence"/>
</dbReference>
<reference evidence="4" key="1">
    <citation type="journal article" date="2010" name="Nature">
        <title>The Amphimedon queenslandica genome and the evolution of animal complexity.</title>
        <authorList>
            <person name="Srivastava M."/>
            <person name="Simakov O."/>
            <person name="Chapman J."/>
            <person name="Fahey B."/>
            <person name="Gauthier M.E."/>
            <person name="Mitros T."/>
            <person name="Richards G.S."/>
            <person name="Conaco C."/>
            <person name="Dacre M."/>
            <person name="Hellsten U."/>
            <person name="Larroux C."/>
            <person name="Putnam N.H."/>
            <person name="Stanke M."/>
            <person name="Adamska M."/>
            <person name="Darling A."/>
            <person name="Degnan S.M."/>
            <person name="Oakley T.H."/>
            <person name="Plachetzki D.C."/>
            <person name="Zhai Y."/>
            <person name="Adamski M."/>
            <person name="Calcino A."/>
            <person name="Cummins S.F."/>
            <person name="Goodstein D.M."/>
            <person name="Harris C."/>
            <person name="Jackson D.J."/>
            <person name="Leys S.P."/>
            <person name="Shu S."/>
            <person name="Woodcroft B.J."/>
            <person name="Vervoort M."/>
            <person name="Kosik K.S."/>
            <person name="Manning G."/>
            <person name="Degnan B.M."/>
            <person name="Rokhsar D.S."/>
        </authorList>
    </citation>
    <scope>NUCLEOTIDE SEQUENCE [LARGE SCALE GENOMIC DNA]</scope>
</reference>
<dbReference type="PANTHER" id="PTHR46145:SF4">
    <property type="entry name" value="HEPARANASE"/>
    <property type="match status" value="1"/>
</dbReference>
<dbReference type="InParanoid" id="A0A1X7VRL3"/>
<dbReference type="KEGG" id="aqu:100632989"/>
<keyword evidence="2" id="KW-0732">Signal</keyword>
<dbReference type="EnsemblMetazoa" id="Aqu2.1.42732_001">
    <property type="protein sequence ID" value="Aqu2.1.42732_001"/>
    <property type="gene ID" value="Aqu2.1.42732"/>
</dbReference>
<evidence type="ECO:0000256" key="2">
    <source>
        <dbReference type="SAM" id="SignalP"/>
    </source>
</evidence>
<evidence type="ECO:0008006" key="5">
    <source>
        <dbReference type="Google" id="ProtNLM"/>
    </source>
</evidence>
<dbReference type="OMA" id="KVSWVGN"/>
<dbReference type="InterPro" id="IPR017853">
    <property type="entry name" value="GH"/>
</dbReference>
<dbReference type="FunCoup" id="A0A1X7VRL3">
    <property type="interactions" value="23"/>
</dbReference>
<accession>A0A1X7VRL3</accession>
<evidence type="ECO:0000313" key="4">
    <source>
        <dbReference type="Proteomes" id="UP000007879"/>
    </source>
</evidence>
<protein>
    <recommendedName>
        <fullName evidence="5">Heparanase</fullName>
    </recommendedName>
</protein>
<dbReference type="STRING" id="400682.A0A1X7VRL3"/>
<gene>
    <name evidence="3" type="primary">100632989</name>
</gene>
<dbReference type="eggNOG" id="ENOG502QQST">
    <property type="taxonomic scope" value="Eukaryota"/>
</dbReference>
<dbReference type="SUPFAM" id="SSF51445">
    <property type="entry name" value="(Trans)glycosidases"/>
    <property type="match status" value="1"/>
</dbReference>
<evidence type="ECO:0000256" key="1">
    <source>
        <dbReference type="ARBA" id="ARBA00009800"/>
    </source>
</evidence>
<dbReference type="InterPro" id="IPR005199">
    <property type="entry name" value="Glyco_hydro_79"/>
</dbReference>
<dbReference type="OrthoDB" id="10066041at2759"/>
<sequence length="500" mass="56054">MYVQLISCYLLVFLTPSNSEDRATVTISLDAPYRIVADDFLSVTIDAGSISRNWSDIDFTATKIINMAKALVPVTLRVGGTSQDFLIFDPNKQEEEEEEGQKEEIITRKGTLSTSFDWFADSNFYMSPSQWDAVNEFTKAVGWKFIFGLNQRLQDSNGSWNSTNAELLIDYTLKKNYAVDWELGNEPDLYYKHNTTITPQQIVDNFKKLKSILEKKNYPDIFMAGPDVATLARGRIFSDFIEADSESDSKFINAATWHQYYGSSENITLDDFHSVKELDKLYDEIEELMGIASKAGYKGDLWLGETSSSYGGGRALYSESFISGFMWLDKLGVTSYTQKKVFRQDFVGGNYALLDKNQNPLPDYWLSLLYKRLVGPEVLEVKGAKDKGRSVRTYAHCAKQPYPKGSVVLLALNTNTDAAQISLENSELKSSSRDVYWLTPSENNSTSQDVLLNGVKVELVNGDSIPQLQPKAEPSGTSMELPSLSFGYIVFTSANAKACM</sequence>
<keyword evidence="4" id="KW-1185">Reference proteome</keyword>